<feature type="domain" description="Outer membrane protein beta-barrel" evidence="2">
    <location>
        <begin position="21"/>
        <end position="177"/>
    </location>
</feature>
<feature type="signal peptide" evidence="1">
    <location>
        <begin position="1"/>
        <end position="22"/>
    </location>
</feature>
<dbReference type="RefSeq" id="WP_009055613.1">
    <property type="nucleotide sequence ID" value="NZ_AJYA01000027.1"/>
</dbReference>
<name>I5C1Q1_9BACT</name>
<keyword evidence="1" id="KW-0732">Signal</keyword>
<keyword evidence="4" id="KW-1185">Reference proteome</keyword>
<dbReference type="InterPro" id="IPR025665">
    <property type="entry name" value="Beta-barrel_OMP_2"/>
</dbReference>
<protein>
    <recommendedName>
        <fullName evidence="2">Outer membrane protein beta-barrel domain-containing protein</fullName>
    </recommendedName>
</protein>
<gene>
    <name evidence="3" type="ORF">A3SI_12449</name>
</gene>
<organism evidence="3 4">
    <name type="scientific">Nitritalea halalkaliphila LW7</name>
    <dbReference type="NCBI Taxonomy" id="1189621"/>
    <lineage>
        <taxon>Bacteria</taxon>
        <taxon>Pseudomonadati</taxon>
        <taxon>Bacteroidota</taxon>
        <taxon>Cytophagia</taxon>
        <taxon>Cytophagales</taxon>
        <taxon>Cyclobacteriaceae</taxon>
        <taxon>Nitritalea</taxon>
    </lineage>
</organism>
<evidence type="ECO:0000256" key="1">
    <source>
        <dbReference type="SAM" id="SignalP"/>
    </source>
</evidence>
<evidence type="ECO:0000313" key="3">
    <source>
        <dbReference type="EMBL" id="EIM75753.1"/>
    </source>
</evidence>
<dbReference type="STRING" id="1189621.A3SI_12449"/>
<proteinExistence type="predicted"/>
<dbReference type="EMBL" id="AJYA01000027">
    <property type="protein sequence ID" value="EIM75753.1"/>
    <property type="molecule type" value="Genomic_DNA"/>
</dbReference>
<dbReference type="Pfam" id="PF13568">
    <property type="entry name" value="OMP_b-brl_2"/>
    <property type="match status" value="1"/>
</dbReference>
<dbReference type="Proteomes" id="UP000005551">
    <property type="component" value="Unassembled WGS sequence"/>
</dbReference>
<dbReference type="AlphaFoldDB" id="I5C1Q1"/>
<feature type="chain" id="PRO_5003700376" description="Outer membrane protein beta-barrel domain-containing protein" evidence="1">
    <location>
        <begin position="23"/>
        <end position="197"/>
    </location>
</feature>
<reference evidence="3 4" key="1">
    <citation type="submission" date="2012-05" db="EMBL/GenBank/DDBJ databases">
        <title>Genome sequence of Nitritalea halalkaliphila LW7.</title>
        <authorList>
            <person name="Jangir P.K."/>
            <person name="Singh A."/>
            <person name="Shivaji S."/>
            <person name="Sharma R."/>
        </authorList>
    </citation>
    <scope>NUCLEOTIDE SEQUENCE [LARGE SCALE GENOMIC DNA]</scope>
    <source>
        <strain evidence="3 4">LW7</strain>
    </source>
</reference>
<comment type="caution">
    <text evidence="3">The sequence shown here is derived from an EMBL/GenBank/DDBJ whole genome shotgun (WGS) entry which is preliminary data.</text>
</comment>
<dbReference type="OrthoDB" id="947434at2"/>
<evidence type="ECO:0000259" key="2">
    <source>
        <dbReference type="Pfam" id="PF13568"/>
    </source>
</evidence>
<evidence type="ECO:0000313" key="4">
    <source>
        <dbReference type="Proteomes" id="UP000005551"/>
    </source>
</evidence>
<dbReference type="PATRIC" id="fig|1189621.3.peg.2598"/>
<accession>I5C1Q1</accession>
<sequence length="197" mass="21077">MKKVTILTVFALFFGAVFSVQAQESRTGVGVRGGANFFTFGGSDASGADYDNRVGFHAGAYATLGLGQAFAIEPGVFYSIKGTQNDDLVNSRAVLGYVDVPVLARLYLGNAFNVFAGPQVSYLVNSRFEGDLFGSSVGFDTDAIRDTDFGLVFGVGFNLPRGFNLQASYDYGTTPVFRNSEANVYNRGFKLSLGLTL</sequence>